<dbReference type="GeneID" id="97669791"/>
<evidence type="ECO:0000256" key="1">
    <source>
        <dbReference type="ARBA" id="ARBA00005417"/>
    </source>
</evidence>
<dbReference type="PROSITE" id="PS00211">
    <property type="entry name" value="ABC_TRANSPORTER_1"/>
    <property type="match status" value="1"/>
</dbReference>
<evidence type="ECO:0000313" key="7">
    <source>
        <dbReference type="Proteomes" id="UP000049983"/>
    </source>
</evidence>
<name>A0A0M7A1F0_9HYPH</name>
<dbReference type="SUPFAM" id="SSF52540">
    <property type="entry name" value="P-loop containing nucleoside triphosphate hydrolases"/>
    <property type="match status" value="1"/>
</dbReference>
<dbReference type="Proteomes" id="UP000049983">
    <property type="component" value="Unassembled WGS sequence"/>
</dbReference>
<reference evidence="7" key="1">
    <citation type="submission" date="2015-07" db="EMBL/GenBank/DDBJ databases">
        <authorList>
            <person name="Rodrigo-Torres Lidia"/>
            <person name="Arahal R.David."/>
        </authorList>
    </citation>
    <scope>NUCLEOTIDE SEQUENCE [LARGE SCALE GENOMIC DNA]</scope>
    <source>
        <strain evidence="7">CECT 5096</strain>
    </source>
</reference>
<dbReference type="Gene3D" id="3.40.50.300">
    <property type="entry name" value="P-loop containing nucleotide triphosphate hydrolases"/>
    <property type="match status" value="1"/>
</dbReference>
<dbReference type="CDD" id="cd03293">
    <property type="entry name" value="ABC_NrtD_SsuB_transporters"/>
    <property type="match status" value="1"/>
</dbReference>
<dbReference type="GO" id="GO:0016887">
    <property type="term" value="F:ATP hydrolysis activity"/>
    <property type="evidence" value="ECO:0007669"/>
    <property type="project" value="InterPro"/>
</dbReference>
<keyword evidence="3" id="KW-0547">Nucleotide-binding</keyword>
<dbReference type="SMART" id="SM00382">
    <property type="entry name" value="AAA"/>
    <property type="match status" value="1"/>
</dbReference>
<dbReference type="PROSITE" id="PS50893">
    <property type="entry name" value="ABC_TRANSPORTER_2"/>
    <property type="match status" value="1"/>
</dbReference>
<dbReference type="InterPro" id="IPR027417">
    <property type="entry name" value="P-loop_NTPase"/>
</dbReference>
<keyword evidence="4 6" id="KW-0067">ATP-binding</keyword>
<feature type="domain" description="ABC transporter" evidence="5">
    <location>
        <begin position="5"/>
        <end position="236"/>
    </location>
</feature>
<sequence>MSHHIEFAGLKKVFGTGPDAVQAFGPVDLSIAEGEFISLLGPSGCGKSTLMMMTSGLLEATEGTVTIGGSQVKGPQTDIGVMFQDNTLVPWRTVRGNVELQLEMRGKSLKEFSDKIDNLLASVHLEDFADRHPYELSGGMQQRAAFCQAMVHDPKTMLLDEPLGKLDAMTRERIRSDLQRLWMQERATVIFVTHSIEEAVQLSTKVAVITPRPGTIERIIEIDLPFPRDFDVKNSPEFAAYVREIQEIFRGYGVI</sequence>
<dbReference type="OrthoDB" id="9802264at2"/>
<dbReference type="EC" id="3.6.3.-" evidence="6"/>
<protein>
    <submittedName>
        <fullName evidence="6">Aliphatic sulfonates import ATP-binding protein SsuB</fullName>
        <ecNumber evidence="6">3.6.3.-</ecNumber>
    </submittedName>
</protein>
<evidence type="ECO:0000256" key="4">
    <source>
        <dbReference type="ARBA" id="ARBA00022840"/>
    </source>
</evidence>
<evidence type="ECO:0000256" key="3">
    <source>
        <dbReference type="ARBA" id="ARBA00022741"/>
    </source>
</evidence>
<dbReference type="InterPro" id="IPR017871">
    <property type="entry name" value="ABC_transporter-like_CS"/>
</dbReference>
<dbReference type="STRING" id="311410.LA5095_01147"/>
<keyword evidence="7" id="KW-1185">Reference proteome</keyword>
<dbReference type="Pfam" id="PF00005">
    <property type="entry name" value="ABC_tran"/>
    <property type="match status" value="1"/>
</dbReference>
<evidence type="ECO:0000313" key="6">
    <source>
        <dbReference type="EMBL" id="CTQ70163.1"/>
    </source>
</evidence>
<proteinExistence type="inferred from homology"/>
<dbReference type="EMBL" id="CXWC01000010">
    <property type="protein sequence ID" value="CTQ70163.1"/>
    <property type="molecule type" value="Genomic_DNA"/>
</dbReference>
<dbReference type="PANTHER" id="PTHR42788">
    <property type="entry name" value="TAURINE IMPORT ATP-BINDING PROTEIN-RELATED"/>
    <property type="match status" value="1"/>
</dbReference>
<accession>A0A0M7A1F0</accession>
<dbReference type="AlphaFoldDB" id="A0A0M7A1F0"/>
<dbReference type="InterPro" id="IPR003593">
    <property type="entry name" value="AAA+_ATPase"/>
</dbReference>
<evidence type="ECO:0000259" key="5">
    <source>
        <dbReference type="PROSITE" id="PS50893"/>
    </source>
</evidence>
<comment type="similarity">
    <text evidence="1">Belongs to the ABC transporter superfamily.</text>
</comment>
<keyword evidence="6" id="KW-0378">Hydrolase</keyword>
<organism evidence="6 7">
    <name type="scientific">Roseibium album</name>
    <dbReference type="NCBI Taxonomy" id="311410"/>
    <lineage>
        <taxon>Bacteria</taxon>
        <taxon>Pseudomonadati</taxon>
        <taxon>Pseudomonadota</taxon>
        <taxon>Alphaproteobacteria</taxon>
        <taxon>Hyphomicrobiales</taxon>
        <taxon>Stappiaceae</taxon>
        <taxon>Roseibium</taxon>
    </lineage>
</organism>
<dbReference type="GO" id="GO:0005524">
    <property type="term" value="F:ATP binding"/>
    <property type="evidence" value="ECO:0007669"/>
    <property type="project" value="UniProtKB-KW"/>
</dbReference>
<dbReference type="RefSeq" id="WP_055112971.1">
    <property type="nucleotide sequence ID" value="NZ_CANKXR010000010.1"/>
</dbReference>
<keyword evidence="2" id="KW-0813">Transport</keyword>
<dbReference type="PANTHER" id="PTHR42788:SF13">
    <property type="entry name" value="ALIPHATIC SULFONATES IMPORT ATP-BINDING PROTEIN SSUB"/>
    <property type="match status" value="1"/>
</dbReference>
<evidence type="ECO:0000256" key="2">
    <source>
        <dbReference type="ARBA" id="ARBA00022448"/>
    </source>
</evidence>
<dbReference type="InterPro" id="IPR050166">
    <property type="entry name" value="ABC_transporter_ATP-bind"/>
</dbReference>
<gene>
    <name evidence="6" type="primary">ssuB_1</name>
    <name evidence="6" type="ORF">LA5096_02402</name>
</gene>
<dbReference type="InterPro" id="IPR003439">
    <property type="entry name" value="ABC_transporter-like_ATP-bd"/>
</dbReference>